<feature type="transmembrane region" description="Helical" evidence="1">
    <location>
        <begin position="570"/>
        <end position="587"/>
    </location>
</feature>
<sequence length="595" mass="67750">MDFKHIVLLSCLLLLLFLLYKEIVRVNKARLIWRITASTIAVICFACFVIPIKYTTQLKQNSDEIILLTEGTNPDSVSKLKGNKYALASANFTNNKAIKIPELSYFLASHKNINKLNIYGFGLAEEELKLLKGYEFKFHPSELPGGIISVNWQHKIKASEQLTIQGIYQNSGNEKIKLLLKGLGTSIDSIIVEAKSNKKFSFRNQPKQIGKAVYQLISLQGNDTLAVEPVPFLVTEQAPMKVLILASYPDFEYKFLKKWLFENEYPLAFRSQISKNKYSTDFLNMDVINLSQINASSLKKFDVLIIDEEELAALGVNERAAIDNAVNSGMGVVIRVSNPKPATTLSGKFSRFELPATKDKMLSLLLKSNNFRFNKLPFEQTLFLKSSLNDQSILVDANGKTLVNSTIRGSGKMIVSSIPATFNWLLSGKNNDYTVYWSALLSNAARKKPDNQSLKILPQMPTVNQKTNFVVELGSSQKIPKLKIDSINLSPRQNIEIPFQFDAVFWAEKYGWHNLVINENTEPFYIYKQEDWQTLKNQEKINSNTKFLKNQSKSDYKNATNNVIMEEEVSIWWFFIAFLFASSYLWYESRISNTK</sequence>
<name>A0A3N0BUZ1_9SPHI</name>
<keyword evidence="1" id="KW-1133">Transmembrane helix</keyword>
<dbReference type="EMBL" id="RBEE01000018">
    <property type="protein sequence ID" value="RNL53220.1"/>
    <property type="molecule type" value="Genomic_DNA"/>
</dbReference>
<feature type="transmembrane region" description="Helical" evidence="1">
    <location>
        <begin position="6"/>
        <end position="24"/>
    </location>
</feature>
<proteinExistence type="predicted"/>
<protein>
    <recommendedName>
        <fullName evidence="4">Aerotolerance regulator N-terminal domain-containing protein</fullName>
    </recommendedName>
</protein>
<accession>A0A3N0BUZ1</accession>
<dbReference type="OrthoDB" id="980086at2"/>
<dbReference type="RefSeq" id="WP_123205818.1">
    <property type="nucleotide sequence ID" value="NZ_RBEE01000018.1"/>
</dbReference>
<dbReference type="SUPFAM" id="SSF52317">
    <property type="entry name" value="Class I glutamine amidotransferase-like"/>
    <property type="match status" value="1"/>
</dbReference>
<gene>
    <name evidence="2" type="ORF">D7004_10505</name>
</gene>
<keyword evidence="3" id="KW-1185">Reference proteome</keyword>
<comment type="caution">
    <text evidence="2">The sequence shown here is derived from an EMBL/GenBank/DDBJ whole genome shotgun (WGS) entry which is preliminary data.</text>
</comment>
<evidence type="ECO:0000313" key="3">
    <source>
        <dbReference type="Proteomes" id="UP000274046"/>
    </source>
</evidence>
<evidence type="ECO:0008006" key="4">
    <source>
        <dbReference type="Google" id="ProtNLM"/>
    </source>
</evidence>
<dbReference type="AlphaFoldDB" id="A0A3N0BUZ1"/>
<dbReference type="Proteomes" id="UP000274046">
    <property type="component" value="Unassembled WGS sequence"/>
</dbReference>
<keyword evidence="1" id="KW-0812">Transmembrane</keyword>
<dbReference type="InterPro" id="IPR029062">
    <property type="entry name" value="Class_I_gatase-like"/>
</dbReference>
<evidence type="ECO:0000256" key="1">
    <source>
        <dbReference type="SAM" id="Phobius"/>
    </source>
</evidence>
<keyword evidence="1" id="KW-0472">Membrane</keyword>
<evidence type="ECO:0000313" key="2">
    <source>
        <dbReference type="EMBL" id="RNL53220.1"/>
    </source>
</evidence>
<organism evidence="2 3">
    <name type="scientific">Pedobacter jejuensis</name>
    <dbReference type="NCBI Taxonomy" id="1268550"/>
    <lineage>
        <taxon>Bacteria</taxon>
        <taxon>Pseudomonadati</taxon>
        <taxon>Bacteroidota</taxon>
        <taxon>Sphingobacteriia</taxon>
        <taxon>Sphingobacteriales</taxon>
        <taxon>Sphingobacteriaceae</taxon>
        <taxon>Pedobacter</taxon>
    </lineage>
</organism>
<feature type="transmembrane region" description="Helical" evidence="1">
    <location>
        <begin position="31"/>
        <end position="52"/>
    </location>
</feature>
<reference evidence="2 3" key="1">
    <citation type="submission" date="2018-10" db="EMBL/GenBank/DDBJ databases">
        <title>Genome sequencing of Pedobacter jejuensis TNB23.</title>
        <authorList>
            <person name="Cho Y.-J."/>
            <person name="Cho A."/>
            <person name="Kim O.-S."/>
        </authorList>
    </citation>
    <scope>NUCLEOTIDE SEQUENCE [LARGE SCALE GENOMIC DNA]</scope>
    <source>
        <strain evidence="2 3">TNB23</strain>
    </source>
</reference>